<proteinExistence type="predicted"/>
<keyword evidence="2" id="KW-1185">Reference proteome</keyword>
<dbReference type="PIRSF" id="PIRSF017393">
    <property type="entry name" value="MTase_SAV2177"/>
    <property type="match status" value="1"/>
</dbReference>
<accession>A0A6V8KI08</accession>
<evidence type="ECO:0008006" key="3">
    <source>
        <dbReference type="Google" id="ProtNLM"/>
    </source>
</evidence>
<dbReference type="InterPro" id="IPR006764">
    <property type="entry name" value="SAM_dep_MeTrfase_SAV2177_type"/>
</dbReference>
<organism evidence="1 2">
    <name type="scientific">Phytohabitans houttuyneae</name>
    <dbReference type="NCBI Taxonomy" id="1076126"/>
    <lineage>
        <taxon>Bacteria</taxon>
        <taxon>Bacillati</taxon>
        <taxon>Actinomycetota</taxon>
        <taxon>Actinomycetes</taxon>
        <taxon>Micromonosporales</taxon>
        <taxon>Micromonosporaceae</taxon>
    </lineage>
</organism>
<reference evidence="1 2" key="2">
    <citation type="submission" date="2020-03" db="EMBL/GenBank/DDBJ databases">
        <authorList>
            <person name="Ichikawa N."/>
            <person name="Kimura A."/>
            <person name="Kitahashi Y."/>
            <person name="Uohara A."/>
        </authorList>
    </citation>
    <scope>NUCLEOTIDE SEQUENCE [LARGE SCALE GENOMIC DNA]</scope>
    <source>
        <strain evidence="1 2">NBRC 108639</strain>
    </source>
</reference>
<gene>
    <name evidence="1" type="ORF">Phou_062180</name>
</gene>
<dbReference type="Gene3D" id="3.40.50.150">
    <property type="entry name" value="Vaccinia Virus protein VP39"/>
    <property type="match status" value="1"/>
</dbReference>
<evidence type="ECO:0000313" key="1">
    <source>
        <dbReference type="EMBL" id="GFJ82038.1"/>
    </source>
</evidence>
<protein>
    <recommendedName>
        <fullName evidence="3">S-adenosyl methyltransferase</fullName>
    </recommendedName>
</protein>
<dbReference type="Pfam" id="PF04672">
    <property type="entry name" value="Methyltransf_19"/>
    <property type="match status" value="1"/>
</dbReference>
<dbReference type="InterPro" id="IPR029063">
    <property type="entry name" value="SAM-dependent_MTases_sf"/>
</dbReference>
<dbReference type="AlphaFoldDB" id="A0A6V8KI08"/>
<evidence type="ECO:0000313" key="2">
    <source>
        <dbReference type="Proteomes" id="UP000482800"/>
    </source>
</evidence>
<dbReference type="SUPFAM" id="SSF53335">
    <property type="entry name" value="S-adenosyl-L-methionine-dependent methyltransferases"/>
    <property type="match status" value="1"/>
</dbReference>
<name>A0A6V8KI08_9ACTN</name>
<dbReference type="Proteomes" id="UP000482800">
    <property type="component" value="Unassembled WGS sequence"/>
</dbReference>
<dbReference type="EMBL" id="BLPF01000002">
    <property type="protein sequence ID" value="GFJ82038.1"/>
    <property type="molecule type" value="Genomic_DNA"/>
</dbReference>
<reference evidence="1 2" key="1">
    <citation type="submission" date="2020-03" db="EMBL/GenBank/DDBJ databases">
        <title>Whole genome shotgun sequence of Phytohabitans houttuyneae NBRC 108639.</title>
        <authorList>
            <person name="Komaki H."/>
            <person name="Tamura T."/>
        </authorList>
    </citation>
    <scope>NUCLEOTIDE SEQUENCE [LARGE SCALE GENOMIC DNA]</scope>
    <source>
        <strain evidence="1 2">NBRC 108639</strain>
    </source>
</reference>
<comment type="caution">
    <text evidence="1">The sequence shown here is derived from an EMBL/GenBank/DDBJ whole genome shotgun (WGS) entry which is preliminary data.</text>
</comment>
<sequence length="296" mass="31891">MQGQGRNLLAPGVLLPHSSVQATEVSRPGAARVYDYFLGGMHNFAVDRRMADQVLAVAPWVRDVAHANRRFLRRVVEYLVAEAGVRQFLDLGSGIPTVGNVHEIAQRRARDARVVYVDVDPVAVAYSRELLEGDDRTLVVQADLRDAEVVLDRAGELLDLSQPVAVLMVSVLLFVHDDCQPFELVRRYLGPLTSGSYLGISHVTDEHAAGALRAQTEAVTAAYAAAGTPIVARTHEQIAGFFAGLELMEPGVVALDEWRDGPDTGLADPAIAALSLGAVARKPLSAWQASSRAEQA</sequence>